<evidence type="ECO:0000313" key="2">
    <source>
        <dbReference type="Proteomes" id="UP000010953"/>
    </source>
</evidence>
<sequence>MGFLLVFNSWELRHSSFVFFAVKTPSPTIGIAFNSFRHIVGSIFQL</sequence>
<dbReference type="EMBL" id="AMZY02000009">
    <property type="protein sequence ID" value="EMS33638.1"/>
    <property type="molecule type" value="Genomic_DNA"/>
</dbReference>
<keyword evidence="2" id="KW-1185">Reference proteome</keyword>
<dbReference type="InParanoid" id="M7XGF7"/>
<comment type="caution">
    <text evidence="1">The sequence shown here is derived from an EMBL/GenBank/DDBJ whole genome shotgun (WGS) entry which is preliminary data.</text>
</comment>
<accession>M7XGF7</accession>
<evidence type="ECO:0000313" key="1">
    <source>
        <dbReference type="EMBL" id="EMS33638.1"/>
    </source>
</evidence>
<organism evidence="1 2">
    <name type="scientific">Mariniradius saccharolyticus AK6</name>
    <dbReference type="NCBI Taxonomy" id="1239962"/>
    <lineage>
        <taxon>Bacteria</taxon>
        <taxon>Pseudomonadati</taxon>
        <taxon>Bacteroidota</taxon>
        <taxon>Cytophagia</taxon>
        <taxon>Cytophagales</taxon>
        <taxon>Cyclobacteriaceae</taxon>
        <taxon>Mariniradius</taxon>
    </lineage>
</organism>
<dbReference type="Proteomes" id="UP000010953">
    <property type="component" value="Unassembled WGS sequence"/>
</dbReference>
<proteinExistence type="predicted"/>
<name>M7XGF7_9BACT</name>
<protein>
    <submittedName>
        <fullName evidence="1">Uncharacterized protein</fullName>
    </submittedName>
</protein>
<dbReference type="AlphaFoldDB" id="M7XGF7"/>
<dbReference type="STRING" id="1239962.C943_04517"/>
<gene>
    <name evidence="1" type="ORF">C943_04517</name>
</gene>
<reference evidence="1" key="1">
    <citation type="submission" date="2013-01" db="EMBL/GenBank/DDBJ databases">
        <title>Genome assembly of Mariniradius saccharolyticus AK6.</title>
        <authorList>
            <person name="Vaidya B."/>
            <person name="Khatri I."/>
            <person name="Tanuku N.R.S."/>
            <person name="Subramanian S."/>
            <person name="Pinnaka A."/>
        </authorList>
    </citation>
    <scope>NUCLEOTIDE SEQUENCE [LARGE SCALE GENOMIC DNA]</scope>
    <source>
        <strain evidence="1">AK6</strain>
    </source>
</reference>